<feature type="compositionally biased region" description="Acidic residues" evidence="1">
    <location>
        <begin position="41"/>
        <end position="62"/>
    </location>
</feature>
<comment type="caution">
    <text evidence="3">The sequence shown here is derived from an EMBL/GenBank/DDBJ whole genome shotgun (WGS) entry which is preliminary data.</text>
</comment>
<accession>A0AAJ0H837</accession>
<dbReference type="Proteomes" id="UP001275084">
    <property type="component" value="Unassembled WGS sequence"/>
</dbReference>
<sequence length="389" mass="40256">MKTEMRSRRLRARIHVARALDGTLQVPDKTIPKPFKRDPIDEVESDDDLSDDEGIDSDDDDASSTSTAQPTTPAAIIVGQNPDSALPIVSGIATNTIAPTTTPGPNPISPLAPPTTTLFTSTTRTVNAGVAASGGSVINGAARSGSEQDAVSVSTGAGLPAGAKAGIALGAIAGLALLSGLLFILWRRRLSSKPTTTTTPPPANPRTDSQILNDLMSAAHAHQNGNGNGSSFPQHYIPTDADEKHPSGSRVTLLEAAPVGPQPVIRSSIASWLRRHHPLKLNPGPLASARGSMFTVTSNRSSTASSQAPVLPAVPPAYTNNGGVPVLPVVVAAPAPLRRAQMPVLRFQSVWSESSVAPSSVSEGDTLADLYGSRAEEDRRSGVTEGLGR</sequence>
<keyword evidence="4" id="KW-1185">Reference proteome</keyword>
<gene>
    <name evidence="3" type="ORF">B0T25DRAFT_559750</name>
</gene>
<evidence type="ECO:0000313" key="3">
    <source>
        <dbReference type="EMBL" id="KAK3341991.1"/>
    </source>
</evidence>
<reference evidence="3" key="2">
    <citation type="submission" date="2023-06" db="EMBL/GenBank/DDBJ databases">
        <authorList>
            <consortium name="Lawrence Berkeley National Laboratory"/>
            <person name="Haridas S."/>
            <person name="Hensen N."/>
            <person name="Bonometti L."/>
            <person name="Westerberg I."/>
            <person name="Brannstrom I.O."/>
            <person name="Guillou S."/>
            <person name="Cros-Aarteil S."/>
            <person name="Calhoun S."/>
            <person name="Kuo A."/>
            <person name="Mondo S."/>
            <person name="Pangilinan J."/>
            <person name="Riley R."/>
            <person name="Labutti K."/>
            <person name="Andreopoulos B."/>
            <person name="Lipzen A."/>
            <person name="Chen C."/>
            <person name="Yanf M."/>
            <person name="Daum C."/>
            <person name="Ng V."/>
            <person name="Clum A."/>
            <person name="Steindorff A."/>
            <person name="Ohm R."/>
            <person name="Martin F."/>
            <person name="Silar P."/>
            <person name="Natvig D."/>
            <person name="Lalanne C."/>
            <person name="Gautier V."/>
            <person name="Ament-Velasquez S.L."/>
            <person name="Kruys A."/>
            <person name="Hutchinson M.I."/>
            <person name="Powell A.J."/>
            <person name="Barry K."/>
            <person name="Miller A.N."/>
            <person name="Grigoriev I.V."/>
            <person name="Debuchy R."/>
            <person name="Gladieux P."/>
            <person name="Thoren M.H."/>
            <person name="Johannesson H."/>
        </authorList>
    </citation>
    <scope>NUCLEOTIDE SEQUENCE</scope>
    <source>
        <strain evidence="3">CBS 955.72</strain>
    </source>
</reference>
<organism evidence="3 4">
    <name type="scientific">Lasiosphaeria hispida</name>
    <dbReference type="NCBI Taxonomy" id="260671"/>
    <lineage>
        <taxon>Eukaryota</taxon>
        <taxon>Fungi</taxon>
        <taxon>Dikarya</taxon>
        <taxon>Ascomycota</taxon>
        <taxon>Pezizomycotina</taxon>
        <taxon>Sordariomycetes</taxon>
        <taxon>Sordariomycetidae</taxon>
        <taxon>Sordariales</taxon>
        <taxon>Lasiosphaeriaceae</taxon>
        <taxon>Lasiosphaeria</taxon>
    </lineage>
</organism>
<dbReference type="EMBL" id="JAUIQD010000008">
    <property type="protein sequence ID" value="KAK3341991.1"/>
    <property type="molecule type" value="Genomic_DNA"/>
</dbReference>
<reference evidence="3" key="1">
    <citation type="journal article" date="2023" name="Mol. Phylogenet. Evol.">
        <title>Genome-scale phylogeny and comparative genomics of the fungal order Sordariales.</title>
        <authorList>
            <person name="Hensen N."/>
            <person name="Bonometti L."/>
            <person name="Westerberg I."/>
            <person name="Brannstrom I.O."/>
            <person name="Guillou S."/>
            <person name="Cros-Aarteil S."/>
            <person name="Calhoun S."/>
            <person name="Haridas S."/>
            <person name="Kuo A."/>
            <person name="Mondo S."/>
            <person name="Pangilinan J."/>
            <person name="Riley R."/>
            <person name="LaButti K."/>
            <person name="Andreopoulos B."/>
            <person name="Lipzen A."/>
            <person name="Chen C."/>
            <person name="Yan M."/>
            <person name="Daum C."/>
            <person name="Ng V."/>
            <person name="Clum A."/>
            <person name="Steindorff A."/>
            <person name="Ohm R.A."/>
            <person name="Martin F."/>
            <person name="Silar P."/>
            <person name="Natvig D.O."/>
            <person name="Lalanne C."/>
            <person name="Gautier V."/>
            <person name="Ament-Velasquez S.L."/>
            <person name="Kruys A."/>
            <person name="Hutchinson M.I."/>
            <person name="Powell A.J."/>
            <person name="Barry K."/>
            <person name="Miller A.N."/>
            <person name="Grigoriev I.V."/>
            <person name="Debuchy R."/>
            <person name="Gladieux P."/>
            <person name="Hiltunen Thoren M."/>
            <person name="Johannesson H."/>
        </authorList>
    </citation>
    <scope>NUCLEOTIDE SEQUENCE</scope>
    <source>
        <strain evidence="3">CBS 955.72</strain>
    </source>
</reference>
<feature type="region of interest" description="Disordered" evidence="1">
    <location>
        <begin position="23"/>
        <end position="73"/>
    </location>
</feature>
<protein>
    <submittedName>
        <fullName evidence="3">Uncharacterized protein</fullName>
    </submittedName>
</protein>
<keyword evidence="2" id="KW-1133">Transmembrane helix</keyword>
<name>A0AAJ0H837_9PEZI</name>
<keyword evidence="2" id="KW-0812">Transmembrane</keyword>
<evidence type="ECO:0000313" key="4">
    <source>
        <dbReference type="Proteomes" id="UP001275084"/>
    </source>
</evidence>
<feature type="compositionally biased region" description="Basic and acidic residues" evidence="1">
    <location>
        <begin position="374"/>
        <end position="389"/>
    </location>
</feature>
<keyword evidence="2" id="KW-0472">Membrane</keyword>
<feature type="compositionally biased region" description="Polar residues" evidence="1">
    <location>
        <begin position="223"/>
        <end position="233"/>
    </location>
</feature>
<evidence type="ECO:0000256" key="1">
    <source>
        <dbReference type="SAM" id="MobiDB-lite"/>
    </source>
</evidence>
<feature type="region of interest" description="Disordered" evidence="1">
    <location>
        <begin position="220"/>
        <end position="248"/>
    </location>
</feature>
<evidence type="ECO:0000256" key="2">
    <source>
        <dbReference type="SAM" id="Phobius"/>
    </source>
</evidence>
<proteinExistence type="predicted"/>
<feature type="region of interest" description="Disordered" evidence="1">
    <location>
        <begin position="357"/>
        <end position="389"/>
    </location>
</feature>
<dbReference type="AlphaFoldDB" id="A0AAJ0H837"/>
<feature type="transmembrane region" description="Helical" evidence="2">
    <location>
        <begin position="167"/>
        <end position="186"/>
    </location>
</feature>